<reference evidence="1 2" key="1">
    <citation type="submission" date="2017-09" db="EMBL/GenBank/DDBJ databases">
        <title>Genomics of the genus Arcobacter.</title>
        <authorList>
            <person name="Perez-Cataluna A."/>
            <person name="Figueras M.J."/>
            <person name="Salas-Masso N."/>
        </authorList>
    </citation>
    <scope>NUCLEOTIDE SEQUENCE [LARGE SCALE GENOMIC DNA]</scope>
    <source>
        <strain evidence="1 2">CECT 7386</strain>
    </source>
</reference>
<dbReference type="EMBL" id="NXID01000010">
    <property type="protein sequence ID" value="RXK16368.1"/>
    <property type="molecule type" value="Genomic_DNA"/>
</dbReference>
<organism evidence="1 2">
    <name type="scientific">Malaciobacter mytili LMG 24559</name>
    <dbReference type="NCBI Taxonomy" id="1032238"/>
    <lineage>
        <taxon>Bacteria</taxon>
        <taxon>Pseudomonadati</taxon>
        <taxon>Campylobacterota</taxon>
        <taxon>Epsilonproteobacteria</taxon>
        <taxon>Campylobacterales</taxon>
        <taxon>Arcobacteraceae</taxon>
        <taxon>Malaciobacter</taxon>
    </lineage>
</organism>
<proteinExistence type="predicted"/>
<evidence type="ECO:0000313" key="1">
    <source>
        <dbReference type="EMBL" id="RXK16368.1"/>
    </source>
</evidence>
<comment type="caution">
    <text evidence="1">The sequence shown here is derived from an EMBL/GenBank/DDBJ whole genome shotgun (WGS) entry which is preliminary data.</text>
</comment>
<gene>
    <name evidence="1" type="ORF">CP985_04220</name>
</gene>
<evidence type="ECO:0000313" key="2">
    <source>
        <dbReference type="Proteomes" id="UP000290092"/>
    </source>
</evidence>
<sequence length="73" mass="8195">MSYLKNLANSQPKDPLIDVVYEITNCIKTKKDFEQASLMVKQNNLTLEGVIKRTSKLDLEDLALLADKVIALS</sequence>
<dbReference type="RefSeq" id="WP_114840654.1">
    <property type="nucleotide sequence ID" value="NZ_CP031219.1"/>
</dbReference>
<protein>
    <submittedName>
        <fullName evidence="1">Uncharacterized protein</fullName>
    </submittedName>
</protein>
<name>A0AAX2AJX8_9BACT</name>
<dbReference type="Proteomes" id="UP000290092">
    <property type="component" value="Unassembled WGS sequence"/>
</dbReference>
<accession>A0AAX2AJX8</accession>
<keyword evidence="2" id="KW-1185">Reference proteome</keyword>
<dbReference type="KEGG" id="amyt:AMYT_0135"/>
<dbReference type="AlphaFoldDB" id="A0AAX2AJX8"/>